<feature type="binding site" evidence="18">
    <location>
        <position position="141"/>
    </location>
    <ligand>
        <name>(6S)-NADPHX</name>
        <dbReference type="ChEBI" id="CHEBI:64076"/>
    </ligand>
</feature>
<dbReference type="PROSITE" id="PS51385">
    <property type="entry name" value="YJEF_N"/>
    <property type="match status" value="1"/>
</dbReference>
<evidence type="ECO:0000256" key="9">
    <source>
        <dbReference type="ARBA" id="ARBA00022958"/>
    </source>
</evidence>
<dbReference type="RefSeq" id="WP_113743105.1">
    <property type="nucleotide sequence ID" value="NZ_UAPV01000001.1"/>
</dbReference>
<evidence type="ECO:0000256" key="19">
    <source>
        <dbReference type="PIRNR" id="PIRNR017184"/>
    </source>
</evidence>
<feature type="binding site" evidence="18">
    <location>
        <position position="64"/>
    </location>
    <ligand>
        <name>K(+)</name>
        <dbReference type="ChEBI" id="CHEBI:29103"/>
    </ligand>
</feature>
<comment type="function">
    <text evidence="18">Catalyzes the epimerization of the S- and R-forms of NAD(P)HX, a damaged form of NAD(P)H that is a result of enzymatic or heat-dependent hydration. This is a prerequisite for the S-specific NAD(P)H-hydrate dehydratase to allow the repair of both epimers of NAD(P)HX.</text>
</comment>
<evidence type="ECO:0000313" key="23">
    <source>
        <dbReference type="Proteomes" id="UP000250086"/>
    </source>
</evidence>
<evidence type="ECO:0000256" key="8">
    <source>
        <dbReference type="ARBA" id="ARBA00022857"/>
    </source>
</evidence>
<dbReference type="InterPro" id="IPR030677">
    <property type="entry name" value="Nnr"/>
</dbReference>
<dbReference type="PIRSF" id="PIRSF017184">
    <property type="entry name" value="Nnr"/>
    <property type="match status" value="1"/>
</dbReference>
<keyword evidence="13" id="KW-0511">Multifunctional enzyme</keyword>
<dbReference type="GO" id="GO:0046872">
    <property type="term" value="F:metal ion binding"/>
    <property type="evidence" value="ECO:0007669"/>
    <property type="project" value="UniProtKB-UniRule"/>
</dbReference>
<comment type="catalytic activity">
    <reaction evidence="2 18 19">
        <text>(6R)-NADPHX = (6S)-NADPHX</text>
        <dbReference type="Rhea" id="RHEA:32227"/>
        <dbReference type="ChEBI" id="CHEBI:64076"/>
        <dbReference type="ChEBI" id="CHEBI:64077"/>
        <dbReference type="EC" id="5.1.99.6"/>
    </reaction>
</comment>
<comment type="cofactor">
    <cofactor evidence="17">
        <name>Mg(2+)</name>
        <dbReference type="ChEBI" id="CHEBI:18420"/>
    </cofactor>
</comment>
<evidence type="ECO:0000256" key="11">
    <source>
        <dbReference type="ARBA" id="ARBA00023235"/>
    </source>
</evidence>
<dbReference type="HAMAP" id="MF_01966">
    <property type="entry name" value="NADHX_epimerase"/>
    <property type="match status" value="1"/>
</dbReference>
<comment type="cofactor">
    <cofactor evidence="18 19">
        <name>K(+)</name>
        <dbReference type="ChEBI" id="CHEBI:29103"/>
    </cofactor>
    <text evidence="18 19">Binds 1 potassium ion per subunit.</text>
</comment>
<dbReference type="AlphaFoldDB" id="A0A2X0VHC3"/>
<keyword evidence="5 18" id="KW-0479">Metal-binding</keyword>
<dbReference type="InterPro" id="IPR029056">
    <property type="entry name" value="Ribokinase-like"/>
</dbReference>
<dbReference type="SUPFAM" id="SSF64153">
    <property type="entry name" value="YjeF N-terminal domain-like"/>
    <property type="match status" value="1"/>
</dbReference>
<evidence type="ECO:0000256" key="17">
    <source>
        <dbReference type="HAMAP-Rule" id="MF_01965"/>
    </source>
</evidence>
<gene>
    <name evidence="22" type="primary">nnr</name>
    <name evidence="17" type="synonym">nnrD</name>
    <name evidence="18" type="synonym">nnrE</name>
    <name evidence="22" type="ORF">NCTC13093_00234</name>
</gene>
<evidence type="ECO:0000256" key="16">
    <source>
        <dbReference type="ARBA" id="ARBA00049209"/>
    </source>
</evidence>
<dbReference type="GO" id="GO:0110051">
    <property type="term" value="P:metabolite repair"/>
    <property type="evidence" value="ECO:0007669"/>
    <property type="project" value="TreeGrafter"/>
</dbReference>
<dbReference type="PANTHER" id="PTHR12592">
    <property type="entry name" value="ATP-DEPENDENT (S)-NAD(P)H-HYDRATE DEHYDRATASE FAMILY MEMBER"/>
    <property type="match status" value="1"/>
</dbReference>
<dbReference type="InterPro" id="IPR000631">
    <property type="entry name" value="CARKD"/>
</dbReference>
<comment type="function">
    <text evidence="14 19">Bifunctional enzyme that catalyzes the epimerization of the S- and R-forms of NAD(P)HX and the dehydration of the S-form of NAD(P)HX at the expense of ADP, which is converted to AMP. This allows the repair of both epimers of NAD(P)HX, a damaged form of NAD(P)H that is a result of enzymatic or heat-dependent hydration.</text>
</comment>
<feature type="binding site" evidence="17">
    <location>
        <position position="269"/>
    </location>
    <ligand>
        <name>(6S)-NADPHX</name>
        <dbReference type="ChEBI" id="CHEBI:64076"/>
    </ligand>
</feature>
<feature type="binding site" evidence="18">
    <location>
        <position position="162"/>
    </location>
    <ligand>
        <name>K(+)</name>
        <dbReference type="ChEBI" id="CHEBI:29103"/>
    </ligand>
</feature>
<dbReference type="InterPro" id="IPR036652">
    <property type="entry name" value="YjeF_N_dom_sf"/>
</dbReference>
<proteinExistence type="inferred from homology"/>
<evidence type="ECO:0000256" key="4">
    <source>
        <dbReference type="ARBA" id="ARBA00009524"/>
    </source>
</evidence>
<evidence type="ECO:0000259" key="21">
    <source>
        <dbReference type="PROSITE" id="PS51385"/>
    </source>
</evidence>
<keyword evidence="11 18" id="KW-0413">Isomerase</keyword>
<feature type="domain" description="YjeF C-terminal" evidence="20">
    <location>
        <begin position="234"/>
        <end position="503"/>
    </location>
</feature>
<feature type="binding site" evidence="17">
    <location>
        <position position="443"/>
    </location>
    <ligand>
        <name>AMP</name>
        <dbReference type="ChEBI" id="CHEBI:456215"/>
    </ligand>
</feature>
<feature type="binding site" evidence="17">
    <location>
        <position position="444"/>
    </location>
    <ligand>
        <name>(6S)-NADPHX</name>
        <dbReference type="ChEBI" id="CHEBI:64076"/>
    </ligand>
</feature>
<feature type="binding site" evidence="17">
    <location>
        <position position="330"/>
    </location>
    <ligand>
        <name>(6S)-NADPHX</name>
        <dbReference type="ChEBI" id="CHEBI:64076"/>
    </ligand>
</feature>
<evidence type="ECO:0000256" key="6">
    <source>
        <dbReference type="ARBA" id="ARBA00022741"/>
    </source>
</evidence>
<comment type="catalytic activity">
    <reaction evidence="1 18 19">
        <text>(6R)-NADHX = (6S)-NADHX</text>
        <dbReference type="Rhea" id="RHEA:32215"/>
        <dbReference type="ChEBI" id="CHEBI:64074"/>
        <dbReference type="ChEBI" id="CHEBI:64075"/>
        <dbReference type="EC" id="5.1.99.6"/>
    </reaction>
</comment>
<keyword evidence="23" id="KW-1185">Reference proteome</keyword>
<feature type="binding site" evidence="18">
    <location>
        <begin position="63"/>
        <end position="67"/>
    </location>
    <ligand>
        <name>(6S)-NADPHX</name>
        <dbReference type="ChEBI" id="CHEBI:64076"/>
    </ligand>
</feature>
<dbReference type="EMBL" id="UAPV01000001">
    <property type="protein sequence ID" value="SPT68888.1"/>
    <property type="molecule type" value="Genomic_DNA"/>
</dbReference>
<dbReference type="SUPFAM" id="SSF53613">
    <property type="entry name" value="Ribokinase-like"/>
    <property type="match status" value="1"/>
</dbReference>
<dbReference type="NCBIfam" id="TIGR00197">
    <property type="entry name" value="yjeF_nterm"/>
    <property type="match status" value="1"/>
</dbReference>
<dbReference type="NCBIfam" id="TIGR00196">
    <property type="entry name" value="yjeF_cterm"/>
    <property type="match status" value="1"/>
</dbReference>
<evidence type="ECO:0000256" key="3">
    <source>
        <dbReference type="ARBA" id="ARBA00006001"/>
    </source>
</evidence>
<dbReference type="GO" id="GO:0052855">
    <property type="term" value="F:ADP-dependent NAD(P)H-hydrate dehydratase activity"/>
    <property type="evidence" value="ECO:0007669"/>
    <property type="project" value="UniProtKB-UniRule"/>
</dbReference>
<evidence type="ECO:0000256" key="2">
    <source>
        <dbReference type="ARBA" id="ARBA00000909"/>
    </source>
</evidence>
<evidence type="ECO:0000256" key="7">
    <source>
        <dbReference type="ARBA" id="ARBA00022840"/>
    </source>
</evidence>
<evidence type="ECO:0000313" key="22">
    <source>
        <dbReference type="EMBL" id="SPT68888.1"/>
    </source>
</evidence>
<dbReference type="Proteomes" id="UP000250086">
    <property type="component" value="Unassembled WGS sequence"/>
</dbReference>
<dbReference type="GO" id="GO:0005524">
    <property type="term" value="F:ATP binding"/>
    <property type="evidence" value="ECO:0007669"/>
    <property type="project" value="UniProtKB-UniRule"/>
</dbReference>
<evidence type="ECO:0000256" key="18">
    <source>
        <dbReference type="HAMAP-Rule" id="MF_01966"/>
    </source>
</evidence>
<comment type="catalytic activity">
    <reaction evidence="16 17 19">
        <text>(6S)-NADPHX + ADP = AMP + phosphate + NADPH + H(+)</text>
        <dbReference type="Rhea" id="RHEA:32235"/>
        <dbReference type="ChEBI" id="CHEBI:15378"/>
        <dbReference type="ChEBI" id="CHEBI:43474"/>
        <dbReference type="ChEBI" id="CHEBI:57783"/>
        <dbReference type="ChEBI" id="CHEBI:64076"/>
        <dbReference type="ChEBI" id="CHEBI:456215"/>
        <dbReference type="ChEBI" id="CHEBI:456216"/>
        <dbReference type="EC" id="4.2.1.136"/>
    </reaction>
</comment>
<evidence type="ECO:0000256" key="12">
    <source>
        <dbReference type="ARBA" id="ARBA00023239"/>
    </source>
</evidence>
<dbReference type="GO" id="GO:0052856">
    <property type="term" value="F:NAD(P)HX epimerase activity"/>
    <property type="evidence" value="ECO:0007669"/>
    <property type="project" value="UniProtKB-UniRule"/>
</dbReference>
<organism evidence="22 23">
    <name type="scientific">Anaerobiospirillum thomasii</name>
    <dbReference type="NCBI Taxonomy" id="179995"/>
    <lineage>
        <taxon>Bacteria</taxon>
        <taxon>Pseudomonadati</taxon>
        <taxon>Pseudomonadota</taxon>
        <taxon>Gammaproteobacteria</taxon>
        <taxon>Aeromonadales</taxon>
        <taxon>Succinivibrionaceae</taxon>
        <taxon>Anaerobiospirillum</taxon>
    </lineage>
</organism>
<evidence type="ECO:0000256" key="15">
    <source>
        <dbReference type="ARBA" id="ARBA00048238"/>
    </source>
</evidence>
<dbReference type="HAMAP" id="MF_01965">
    <property type="entry name" value="NADHX_dehydratase"/>
    <property type="match status" value="1"/>
</dbReference>
<keyword evidence="8 17" id="KW-0521">NADP</keyword>
<evidence type="ECO:0000256" key="13">
    <source>
        <dbReference type="ARBA" id="ARBA00023268"/>
    </source>
</evidence>
<feature type="binding site" evidence="17">
    <location>
        <position position="378"/>
    </location>
    <ligand>
        <name>(6S)-NADPHX</name>
        <dbReference type="ChEBI" id="CHEBI:64076"/>
    </ligand>
</feature>
<evidence type="ECO:0000256" key="10">
    <source>
        <dbReference type="ARBA" id="ARBA00023027"/>
    </source>
</evidence>
<comment type="similarity">
    <text evidence="18">Belongs to the NnrE/AIBP family.</text>
</comment>
<dbReference type="GO" id="GO:0046496">
    <property type="term" value="P:nicotinamide nucleotide metabolic process"/>
    <property type="evidence" value="ECO:0007669"/>
    <property type="project" value="UniProtKB-UniRule"/>
</dbReference>
<dbReference type="EC" id="4.2.1.136" evidence="19"/>
<dbReference type="PROSITE" id="PS51383">
    <property type="entry name" value="YJEF_C_3"/>
    <property type="match status" value="1"/>
</dbReference>
<feature type="binding site" evidence="18">
    <location>
        <position position="159"/>
    </location>
    <ligand>
        <name>(6S)-NADPHX</name>
        <dbReference type="ChEBI" id="CHEBI:64076"/>
    </ligand>
</feature>
<comment type="similarity">
    <text evidence="17">Belongs to the NnrD/CARKD family.</text>
</comment>
<feature type="domain" description="YjeF N-terminal" evidence="21">
    <location>
        <begin position="15"/>
        <end position="216"/>
    </location>
</feature>
<feature type="binding site" evidence="18">
    <location>
        <position position="126"/>
    </location>
    <ligand>
        <name>K(+)</name>
        <dbReference type="ChEBI" id="CHEBI:29103"/>
    </ligand>
</feature>
<comment type="function">
    <text evidence="17">Catalyzes the dehydration of the S-form of NAD(P)HX at the expense of ADP, which is converted to AMP. Together with NAD(P)HX epimerase, which catalyzes the epimerization of the S- and R-forms, the enzyme allows the repair of both epimers of NAD(P)HX, a damaged form of NAD(P)H that is a result of enzymatic or heat-dependent hydration.</text>
</comment>
<evidence type="ECO:0000259" key="20">
    <source>
        <dbReference type="PROSITE" id="PS51383"/>
    </source>
</evidence>
<dbReference type="CDD" id="cd01171">
    <property type="entry name" value="YXKO-related"/>
    <property type="match status" value="1"/>
</dbReference>
<comment type="similarity">
    <text evidence="4 19">In the C-terminal section; belongs to the NnrD/CARKD family.</text>
</comment>
<evidence type="ECO:0000256" key="5">
    <source>
        <dbReference type="ARBA" id="ARBA00022723"/>
    </source>
</evidence>
<feature type="binding site" evidence="17">
    <location>
        <begin position="415"/>
        <end position="419"/>
    </location>
    <ligand>
        <name>AMP</name>
        <dbReference type="ChEBI" id="CHEBI:456215"/>
    </ligand>
</feature>
<dbReference type="Pfam" id="PF01256">
    <property type="entry name" value="Carb_kinase"/>
    <property type="match status" value="1"/>
</dbReference>
<comment type="similarity">
    <text evidence="3 19">In the N-terminal section; belongs to the NnrE/AIBP family.</text>
</comment>
<sequence>MKKTLPHLIFNSAEVYSMEHDYAKSHGGSSFMLMERAGEAVFRKILEIKPDVKTVFIFAGSGNNGGDGYIAARLLLERGIDVSLFATSPARANSEAETAYKRYLAAGGRVYTSLPSESANADIVVDALLGTGLKSDIRAPYDRFIEFINKLNAIKISIDVPSGLNADTGVVSSDCVIADYTLCMLALKTGLFTADAVDYTGEVSYESLSFDTLPYYKKLSADEGGPYLPCLNRYYENIIEDLPLRLKSANKGDCGKILIIAGAFGMGGASMLCGIGALRGGGGLIKIATDARNFSAINAYAPELMTVDFDNASELGKALSWADVVAIGPGLTQNERATYLFDMVTKFDKCVVYDADALNLMAATKNFNFLQKKILTPHPGEAARLLNTTVEKIHDDRFDACYRLWQKYGGVVLLKGAGTIVCDGVHLTLINEGSPAMASGGMGDLLTGLIASLLAQGASLNTAAVVGCCVHGRAGLMCGSDNGVIGTKAGDLALYIRRLVNGF</sequence>
<reference evidence="22 23" key="1">
    <citation type="submission" date="2018-06" db="EMBL/GenBank/DDBJ databases">
        <authorList>
            <consortium name="Pathogen Informatics"/>
            <person name="Doyle S."/>
        </authorList>
    </citation>
    <scope>NUCLEOTIDE SEQUENCE [LARGE SCALE GENOMIC DNA]</scope>
    <source>
        <strain evidence="22 23">NCTC13093</strain>
    </source>
</reference>
<protein>
    <recommendedName>
        <fullName evidence="19">Bifunctional NAD(P)H-hydrate repair enzyme</fullName>
    </recommendedName>
    <alternativeName>
        <fullName evidence="19">Nicotinamide nucleotide repair protein</fullName>
    </alternativeName>
    <domain>
        <recommendedName>
            <fullName evidence="19">ADP-dependent (S)-NAD(P)H-hydrate dehydratase</fullName>
            <ecNumber evidence="19">4.2.1.136</ecNumber>
        </recommendedName>
        <alternativeName>
            <fullName evidence="19">ADP-dependent NAD(P)HX dehydratase</fullName>
        </alternativeName>
    </domain>
    <domain>
        <recommendedName>
            <fullName evidence="19">NAD(P)H-hydrate epimerase</fullName>
            <ecNumber evidence="19">5.1.99.6</ecNumber>
        </recommendedName>
    </domain>
</protein>
<dbReference type="Gene3D" id="3.40.50.10260">
    <property type="entry name" value="YjeF N-terminal domain"/>
    <property type="match status" value="1"/>
</dbReference>
<evidence type="ECO:0000256" key="1">
    <source>
        <dbReference type="ARBA" id="ARBA00000013"/>
    </source>
</evidence>
<dbReference type="InterPro" id="IPR004443">
    <property type="entry name" value="YjeF_N_dom"/>
</dbReference>
<keyword evidence="7 17" id="KW-0067">ATP-binding</keyword>
<accession>A0A2X0VHC3</accession>
<dbReference type="PANTHER" id="PTHR12592:SF0">
    <property type="entry name" value="ATP-DEPENDENT (S)-NAD(P)H-HYDRATE DEHYDRATASE"/>
    <property type="match status" value="1"/>
</dbReference>
<dbReference type="Gene3D" id="3.40.1190.20">
    <property type="match status" value="1"/>
</dbReference>
<comment type="catalytic activity">
    <reaction evidence="15 17 19">
        <text>(6S)-NADHX + ADP = AMP + phosphate + NADH + H(+)</text>
        <dbReference type="Rhea" id="RHEA:32223"/>
        <dbReference type="ChEBI" id="CHEBI:15378"/>
        <dbReference type="ChEBI" id="CHEBI:43474"/>
        <dbReference type="ChEBI" id="CHEBI:57945"/>
        <dbReference type="ChEBI" id="CHEBI:64074"/>
        <dbReference type="ChEBI" id="CHEBI:456215"/>
        <dbReference type="ChEBI" id="CHEBI:456216"/>
        <dbReference type="EC" id="4.2.1.136"/>
    </reaction>
</comment>
<evidence type="ECO:0000256" key="14">
    <source>
        <dbReference type="ARBA" id="ARBA00025153"/>
    </source>
</evidence>
<comment type="subunit">
    <text evidence="17">Homotetramer.</text>
</comment>
<keyword evidence="6 17" id="KW-0547">Nucleotide-binding</keyword>
<keyword evidence="9 18" id="KW-0630">Potassium</keyword>
<dbReference type="Pfam" id="PF03853">
    <property type="entry name" value="YjeF_N"/>
    <property type="match status" value="1"/>
</dbReference>
<keyword evidence="12 17" id="KW-0456">Lyase</keyword>
<feature type="binding site" evidence="18">
    <location>
        <begin position="130"/>
        <end position="136"/>
    </location>
    <ligand>
        <name>(6S)-NADPHX</name>
        <dbReference type="ChEBI" id="CHEBI:64076"/>
    </ligand>
</feature>
<dbReference type="EC" id="5.1.99.6" evidence="19"/>
<name>A0A2X0VHC3_9GAMM</name>
<keyword evidence="10 17" id="KW-0520">NAD</keyword>